<evidence type="ECO:0000256" key="2">
    <source>
        <dbReference type="PROSITE-ProRule" id="PRU00221"/>
    </source>
</evidence>
<dbReference type="SUPFAM" id="SSF50978">
    <property type="entry name" value="WD40 repeat-like"/>
    <property type="match status" value="1"/>
</dbReference>
<dbReference type="InterPro" id="IPR001680">
    <property type="entry name" value="WD40_rpt"/>
</dbReference>
<dbReference type="SMART" id="SM00320">
    <property type="entry name" value="WD40"/>
    <property type="match status" value="4"/>
</dbReference>
<dbReference type="PROSITE" id="PS50082">
    <property type="entry name" value="WD_REPEATS_2"/>
    <property type="match status" value="1"/>
</dbReference>
<keyword evidence="5" id="KW-1185">Reference proteome</keyword>
<feature type="domain" description="BEACH" evidence="3">
    <location>
        <begin position="1"/>
        <end position="91"/>
    </location>
</feature>
<dbReference type="InterPro" id="IPR036322">
    <property type="entry name" value="WD40_repeat_dom_sf"/>
</dbReference>
<dbReference type="GO" id="GO:0005829">
    <property type="term" value="C:cytosol"/>
    <property type="evidence" value="ECO:0007669"/>
    <property type="project" value="TreeGrafter"/>
</dbReference>
<dbReference type="SUPFAM" id="SSF81837">
    <property type="entry name" value="BEACH domain"/>
    <property type="match status" value="1"/>
</dbReference>
<dbReference type="AlphaFoldDB" id="A0A5N3W449"/>
<dbReference type="Gene3D" id="1.10.1540.10">
    <property type="entry name" value="BEACH domain"/>
    <property type="match status" value="1"/>
</dbReference>
<dbReference type="Pfam" id="PF02138">
    <property type="entry name" value="Beach"/>
    <property type="match status" value="1"/>
</dbReference>
<dbReference type="InterPro" id="IPR036372">
    <property type="entry name" value="BEACH_dom_sf"/>
</dbReference>
<dbReference type="Proteomes" id="UP000326458">
    <property type="component" value="Unassembled WGS sequence"/>
</dbReference>
<gene>
    <name evidence="4" type="ORF">FD754_000014</name>
</gene>
<evidence type="ECO:0000313" key="4">
    <source>
        <dbReference type="EMBL" id="KAB0355858.1"/>
    </source>
</evidence>
<organism evidence="4 5">
    <name type="scientific">Muntiacus muntjak</name>
    <name type="common">Barking deer</name>
    <name type="synonym">Indian muntjac</name>
    <dbReference type="NCBI Taxonomy" id="9888"/>
    <lineage>
        <taxon>Eukaryota</taxon>
        <taxon>Metazoa</taxon>
        <taxon>Chordata</taxon>
        <taxon>Craniata</taxon>
        <taxon>Vertebrata</taxon>
        <taxon>Euteleostomi</taxon>
        <taxon>Mammalia</taxon>
        <taxon>Eutheria</taxon>
        <taxon>Laurasiatheria</taxon>
        <taxon>Artiodactyla</taxon>
        <taxon>Ruminantia</taxon>
        <taxon>Pecora</taxon>
        <taxon>Cervidae</taxon>
        <taxon>Muntiacinae</taxon>
        <taxon>Muntiacus</taxon>
    </lineage>
</organism>
<dbReference type="InterPro" id="IPR046851">
    <property type="entry name" value="NBCH_WD40"/>
</dbReference>
<dbReference type="PANTHER" id="PTHR13743:SF64">
    <property type="entry name" value="LIPOPOLYSACCHARIDE-RESPONSIVE AND BEIGE-LIKE ANCHOR PROTEIN"/>
    <property type="match status" value="1"/>
</dbReference>
<proteinExistence type="predicted"/>
<comment type="caution">
    <text evidence="4">The sequence shown here is derived from an EMBL/GenBank/DDBJ whole genome shotgun (WGS) entry which is preliminary data.</text>
</comment>
<dbReference type="GO" id="GO:0019901">
    <property type="term" value="F:protein kinase binding"/>
    <property type="evidence" value="ECO:0007669"/>
    <property type="project" value="TreeGrafter"/>
</dbReference>
<dbReference type="InterPro" id="IPR015943">
    <property type="entry name" value="WD40/YVTN_repeat-like_dom_sf"/>
</dbReference>
<evidence type="ECO:0000313" key="5">
    <source>
        <dbReference type="Proteomes" id="UP000326458"/>
    </source>
</evidence>
<reference evidence="4 5" key="1">
    <citation type="submission" date="2019-06" db="EMBL/GenBank/DDBJ databases">
        <title>Discovery of a novel chromosome fission-fusion reversal in muntjac.</title>
        <authorList>
            <person name="Mudd A.B."/>
            <person name="Bredeson J.V."/>
            <person name="Baum R."/>
            <person name="Hockemeyer D."/>
            <person name="Rokhsar D.S."/>
        </authorList>
    </citation>
    <scope>NUCLEOTIDE SEQUENCE [LARGE SCALE GENOMIC DNA]</scope>
    <source>
        <strain evidence="4">UTSW_UCB_Mm</strain>
        <tissue evidence="4">Fibroblast cell line</tissue>
    </source>
</reference>
<dbReference type="GO" id="GO:0008104">
    <property type="term" value="P:intracellular protein localization"/>
    <property type="evidence" value="ECO:0007669"/>
    <property type="project" value="TreeGrafter"/>
</dbReference>
<dbReference type="Pfam" id="PF20426">
    <property type="entry name" value="NBCH_WD40"/>
    <property type="match status" value="2"/>
</dbReference>
<dbReference type="GO" id="GO:0016020">
    <property type="term" value="C:membrane"/>
    <property type="evidence" value="ECO:0007669"/>
    <property type="project" value="TreeGrafter"/>
</dbReference>
<dbReference type="EMBL" id="VCEA01000001">
    <property type="protein sequence ID" value="KAB0355858.1"/>
    <property type="molecule type" value="Genomic_DNA"/>
</dbReference>
<keyword evidence="1 2" id="KW-0853">WD repeat</keyword>
<accession>A0A5N3W449</accession>
<evidence type="ECO:0000259" key="3">
    <source>
        <dbReference type="PROSITE" id="PS50197"/>
    </source>
</evidence>
<dbReference type="PROSITE" id="PS50197">
    <property type="entry name" value="BEACH"/>
    <property type="match status" value="1"/>
</dbReference>
<feature type="repeat" description="WD" evidence="2">
    <location>
        <begin position="348"/>
        <end position="389"/>
    </location>
</feature>
<dbReference type="PANTHER" id="PTHR13743">
    <property type="entry name" value="BEIGE/BEACH-RELATED"/>
    <property type="match status" value="1"/>
</dbReference>
<dbReference type="InterPro" id="IPR050865">
    <property type="entry name" value="BEACH_Domain"/>
</dbReference>
<evidence type="ECO:0000256" key="1">
    <source>
        <dbReference type="ARBA" id="ARBA00022574"/>
    </source>
</evidence>
<protein>
    <recommendedName>
        <fullName evidence="3">BEACH domain-containing protein</fullName>
    </recommendedName>
</protein>
<name>A0A5N3W449_MUNMU</name>
<dbReference type="Gene3D" id="2.130.10.10">
    <property type="entry name" value="YVTN repeat-like/Quinoprotein amine dehydrogenase"/>
    <property type="match status" value="2"/>
</dbReference>
<dbReference type="SMART" id="SM01026">
    <property type="entry name" value="Beach"/>
    <property type="match status" value="1"/>
</dbReference>
<sequence>MCLPSTGMNPEALESEFVSCQLHQWIDLIFGYKQQGPEAVRALNVFYYLTYEGAVNLNSITDPVLREAVEAQIRSFGQTPSQLLIEPHPPRGSAMQAYLLLQSPLMFTDQAQQDVIMVLKFPSNSPVTHVAANTQPGLATPAVITVTANRLFAMNKWHNLPAHQGAVQDQPYQLPVEIDPLIASNTGMHRRQITDLLDQSIQVHSQCFVITSDNRYILLCGFWDKSFRVYSTDTGKLIQVVFGHWDVVTCLTRSESYIGGNCYILSGSRDATLLLWYWNGKSSGIGDNPGKGPCLIHSMNGDLLRTLEGPENCLKPKLIQASREGHCVIFYENGSFCTFSVNGKLQAAMETDDNIRAIQLSRDGQYLLTGGDSGVVMVWQVSDLRQLFAYPGCDAGIRAMALSYDQSFLIHSSADGHLGCFHVLAIINKQCCDEHWGTRVSFNSYSKF</sequence>
<dbReference type="InterPro" id="IPR000409">
    <property type="entry name" value="BEACH_dom"/>
</dbReference>